<feature type="chain" id="PRO_5045152370" description="ABC transporter substrate-binding protein" evidence="1">
    <location>
        <begin position="27"/>
        <end position="204"/>
    </location>
</feature>
<gene>
    <name evidence="2" type="ORF">E7V67_010220</name>
</gene>
<organism evidence="2 3">
    <name type="scientific">[Empedobacter] haloabium</name>
    <dbReference type="NCBI Taxonomy" id="592317"/>
    <lineage>
        <taxon>Bacteria</taxon>
        <taxon>Pseudomonadati</taxon>
        <taxon>Pseudomonadota</taxon>
        <taxon>Betaproteobacteria</taxon>
        <taxon>Burkholderiales</taxon>
        <taxon>Oxalobacteraceae</taxon>
        <taxon>Telluria group</taxon>
        <taxon>Telluria group incertae sedis</taxon>
    </lineage>
</organism>
<protein>
    <recommendedName>
        <fullName evidence="4">ABC transporter substrate-binding protein</fullName>
    </recommendedName>
</protein>
<reference evidence="2 3" key="1">
    <citation type="journal article" date="2019" name="Int. J. Syst. Evol. Microbiol.">
        <title>The Draft Whole-Genome Sequence of the Antibiotic Producer Empedobacter haloabium ATCC 31962 Provides Indications for Its Taxonomic Reclassification.</title>
        <authorList>
            <person name="Miess H."/>
            <person name="Arlt P."/>
            <person name="Apel A.K."/>
            <person name="Weber T."/>
            <person name="Nieselt K."/>
            <person name="Hanssen F."/>
            <person name="Czemmel S."/>
            <person name="Nahnsen S."/>
            <person name="Gross H."/>
        </authorList>
    </citation>
    <scope>NUCLEOTIDE SEQUENCE [LARGE SCALE GENOMIC DNA]</scope>
    <source>
        <strain evidence="2 3">ATCC 31962</strain>
    </source>
</reference>
<keyword evidence="3" id="KW-1185">Reference proteome</keyword>
<proteinExistence type="predicted"/>
<dbReference type="Gene3D" id="3.10.450.710">
    <property type="entry name" value="Tgt2/MlaC"/>
    <property type="match status" value="1"/>
</dbReference>
<dbReference type="InterPro" id="IPR042245">
    <property type="entry name" value="Tgt2/MlaC_sf"/>
</dbReference>
<accession>A0ABZ1URR4</accession>
<evidence type="ECO:0000313" key="3">
    <source>
        <dbReference type="Proteomes" id="UP000321323"/>
    </source>
</evidence>
<name>A0ABZ1URR4_9BURK</name>
<keyword evidence="1" id="KW-0732">Signal</keyword>
<evidence type="ECO:0000256" key="1">
    <source>
        <dbReference type="SAM" id="SignalP"/>
    </source>
</evidence>
<evidence type="ECO:0000313" key="2">
    <source>
        <dbReference type="EMBL" id="WUR15452.1"/>
    </source>
</evidence>
<evidence type="ECO:0008006" key="4">
    <source>
        <dbReference type="Google" id="ProtNLM"/>
    </source>
</evidence>
<dbReference type="Proteomes" id="UP000321323">
    <property type="component" value="Chromosome"/>
</dbReference>
<feature type="signal peptide" evidence="1">
    <location>
        <begin position="1"/>
        <end position="26"/>
    </location>
</feature>
<dbReference type="EMBL" id="CP136508">
    <property type="protein sequence ID" value="WUR15452.1"/>
    <property type="molecule type" value="Genomic_DNA"/>
</dbReference>
<sequence length="204" mass="22099">MMPCPRFLFRLFLMWCALCLCMSASAAPKDPYDPGSPAAAVLPVLQALGAVPADAADAVQRYDAILAPQVNMHMFLDAVLLRAPQGMRALDEASQERLGTLVRRHLIASHLDLLRQLGRAIVPRKVGDMVDVSMGSVVFDARRGKAKPVRLQVLTVRGWSDWKIGDLALGDTLLSDRCRAAYAKEIQAGGAPALLARLEAEAAR</sequence>